<protein>
    <submittedName>
        <fullName evidence="2">Uncharacterized protein</fullName>
    </submittedName>
</protein>
<feature type="compositionally biased region" description="Low complexity" evidence="1">
    <location>
        <begin position="150"/>
        <end position="172"/>
    </location>
</feature>
<organism evidence="2 3">
    <name type="scientific">Dactylellina haptotyla (strain CBS 200.50)</name>
    <name type="common">Nematode-trapping fungus</name>
    <name type="synonym">Monacrosporium haptotylum</name>
    <dbReference type="NCBI Taxonomy" id="1284197"/>
    <lineage>
        <taxon>Eukaryota</taxon>
        <taxon>Fungi</taxon>
        <taxon>Dikarya</taxon>
        <taxon>Ascomycota</taxon>
        <taxon>Pezizomycotina</taxon>
        <taxon>Orbiliomycetes</taxon>
        <taxon>Orbiliales</taxon>
        <taxon>Orbiliaceae</taxon>
        <taxon>Dactylellina</taxon>
    </lineage>
</organism>
<reference evidence="3" key="2">
    <citation type="submission" date="2013-04" db="EMBL/GenBank/DDBJ databases">
        <title>Genomic mechanisms accounting for the adaptation to parasitism in nematode-trapping fungi.</title>
        <authorList>
            <person name="Ahren D.G."/>
        </authorList>
    </citation>
    <scope>NUCLEOTIDE SEQUENCE [LARGE SCALE GENOMIC DNA]</scope>
    <source>
        <strain evidence="3">CBS 200.50</strain>
    </source>
</reference>
<accession>S8C0H1</accession>
<dbReference type="OrthoDB" id="5403157at2759"/>
<comment type="caution">
    <text evidence="2">The sequence shown here is derived from an EMBL/GenBank/DDBJ whole genome shotgun (WGS) entry which is preliminary data.</text>
</comment>
<evidence type="ECO:0000256" key="1">
    <source>
        <dbReference type="SAM" id="MobiDB-lite"/>
    </source>
</evidence>
<reference evidence="2 3" key="1">
    <citation type="journal article" date="2013" name="PLoS Genet.">
        <title>Genomic mechanisms accounting for the adaptation to parasitism in nematode-trapping fungi.</title>
        <authorList>
            <person name="Meerupati T."/>
            <person name="Andersson K.M."/>
            <person name="Friman E."/>
            <person name="Kumar D."/>
            <person name="Tunlid A."/>
            <person name="Ahren D."/>
        </authorList>
    </citation>
    <scope>NUCLEOTIDE SEQUENCE [LARGE SCALE GENOMIC DNA]</scope>
    <source>
        <strain evidence="2 3">CBS 200.50</strain>
    </source>
</reference>
<feature type="compositionally biased region" description="Low complexity" evidence="1">
    <location>
        <begin position="17"/>
        <end position="28"/>
    </location>
</feature>
<dbReference type="STRING" id="1284197.S8C0H1"/>
<feature type="region of interest" description="Disordered" evidence="1">
    <location>
        <begin position="80"/>
        <end position="181"/>
    </location>
</feature>
<sequence>MDGQLDGAAFNPATPTASSEALLLSSPAGGAGINTSTAPVAIPPLPRVSSPYYSPSQVFPPSSTNKSYFPTYLSQSAAVISSRRPLTPSNTNDSSNIARSPSSTSTSSSTTTPPPPPPQQPKTPRSPSFFSAGASTTTPSPRSPLFLVEPAASPFANPSSSSMTSNPTAASPLSGKPRSAALPTSARTYHAYLAQQQLAFQMQQRELIYQATRAANSMGGPISPRLIPLGSPGPVTPLTLEDNPAGYLMMPASGLLSPSQVLQLQQHHLEKLAAAAEKSATATAEEETAKAP</sequence>
<dbReference type="HOGENOM" id="CLU_953216_0_0_1"/>
<gene>
    <name evidence="2" type="ORF">H072_770</name>
</gene>
<feature type="region of interest" description="Disordered" evidence="1">
    <location>
        <begin position="1"/>
        <end position="65"/>
    </location>
</feature>
<feature type="compositionally biased region" description="Low complexity" evidence="1">
    <location>
        <begin position="99"/>
        <end position="111"/>
    </location>
</feature>
<evidence type="ECO:0000313" key="3">
    <source>
        <dbReference type="Proteomes" id="UP000015100"/>
    </source>
</evidence>
<evidence type="ECO:0000313" key="2">
    <source>
        <dbReference type="EMBL" id="EPS45248.1"/>
    </source>
</evidence>
<dbReference type="Proteomes" id="UP000015100">
    <property type="component" value="Unassembled WGS sequence"/>
</dbReference>
<keyword evidence="3" id="KW-1185">Reference proteome</keyword>
<name>S8C0H1_DACHA</name>
<dbReference type="EMBL" id="AQGS01000019">
    <property type="protein sequence ID" value="EPS45248.1"/>
    <property type="molecule type" value="Genomic_DNA"/>
</dbReference>
<dbReference type="AlphaFoldDB" id="S8C0H1"/>
<proteinExistence type="predicted"/>
<feature type="compositionally biased region" description="Pro residues" evidence="1">
    <location>
        <begin position="112"/>
        <end position="121"/>
    </location>
</feature>
<feature type="compositionally biased region" description="Polar residues" evidence="1">
    <location>
        <begin position="51"/>
        <end position="65"/>
    </location>
</feature>
<feature type="compositionally biased region" description="Polar residues" evidence="1">
    <location>
        <begin position="87"/>
        <end position="98"/>
    </location>
</feature>
<dbReference type="OMA" id="ARTYHAH"/>